<dbReference type="EMBL" id="OU503055">
    <property type="protein sequence ID" value="CAI9784346.1"/>
    <property type="molecule type" value="Genomic_DNA"/>
</dbReference>
<dbReference type="PANTHER" id="PTHR47926:SF537">
    <property type="entry name" value="PENTACOTRIPEPTIDE-REPEAT REGION OF PRORP DOMAIN-CONTAINING PROTEIN"/>
    <property type="match status" value="1"/>
</dbReference>
<reference evidence="3" key="1">
    <citation type="submission" date="2023-05" db="EMBL/GenBank/DDBJ databases">
        <authorList>
            <person name="Huff M."/>
        </authorList>
    </citation>
    <scope>NUCLEOTIDE SEQUENCE</scope>
</reference>
<evidence type="ECO:0000313" key="3">
    <source>
        <dbReference type="EMBL" id="CAI9784346.1"/>
    </source>
</evidence>
<dbReference type="InterPro" id="IPR046960">
    <property type="entry name" value="PPR_At4g14850-like_plant"/>
</dbReference>
<sequence>MGLAKCGEVDESSRLFDRISLRNEVSWNSMLSGYDRNGKWSEALMDLFSKMHEKIRPSEFTLMSMLNACAKLGALEQWEWIHDYIYITKNNIELNVIVVAAIMDMYRKFRNIEMARQVFEAVQRKGLSRWNSMTLGR</sequence>
<feature type="repeat" description="PPR" evidence="2">
    <location>
        <begin position="23"/>
        <end position="54"/>
    </location>
</feature>
<keyword evidence="1" id="KW-0677">Repeat</keyword>
<evidence type="ECO:0000256" key="2">
    <source>
        <dbReference type="PROSITE-ProRule" id="PRU00708"/>
    </source>
</evidence>
<gene>
    <name evidence="3" type="ORF">FPE_LOCUS31776</name>
</gene>
<evidence type="ECO:0008006" key="5">
    <source>
        <dbReference type="Google" id="ProtNLM"/>
    </source>
</evidence>
<dbReference type="Pfam" id="PF13041">
    <property type="entry name" value="PPR_2"/>
    <property type="match status" value="1"/>
</dbReference>
<protein>
    <recommendedName>
        <fullName evidence="5">Pentatricopeptide repeat-containing protein</fullName>
    </recommendedName>
</protein>
<accession>A0AAD2EDR9</accession>
<dbReference type="InterPro" id="IPR011990">
    <property type="entry name" value="TPR-like_helical_dom_sf"/>
</dbReference>
<organism evidence="3 4">
    <name type="scientific">Fraxinus pennsylvanica</name>
    <dbReference type="NCBI Taxonomy" id="56036"/>
    <lineage>
        <taxon>Eukaryota</taxon>
        <taxon>Viridiplantae</taxon>
        <taxon>Streptophyta</taxon>
        <taxon>Embryophyta</taxon>
        <taxon>Tracheophyta</taxon>
        <taxon>Spermatophyta</taxon>
        <taxon>Magnoliopsida</taxon>
        <taxon>eudicotyledons</taxon>
        <taxon>Gunneridae</taxon>
        <taxon>Pentapetalae</taxon>
        <taxon>asterids</taxon>
        <taxon>lamiids</taxon>
        <taxon>Lamiales</taxon>
        <taxon>Oleaceae</taxon>
        <taxon>Oleeae</taxon>
        <taxon>Fraxinus</taxon>
    </lineage>
</organism>
<proteinExistence type="predicted"/>
<dbReference type="Gene3D" id="1.25.40.10">
    <property type="entry name" value="Tetratricopeptide repeat domain"/>
    <property type="match status" value="1"/>
</dbReference>
<dbReference type="GO" id="GO:0009451">
    <property type="term" value="P:RNA modification"/>
    <property type="evidence" value="ECO:0007669"/>
    <property type="project" value="InterPro"/>
</dbReference>
<dbReference type="InterPro" id="IPR002885">
    <property type="entry name" value="PPR_rpt"/>
</dbReference>
<dbReference type="PANTHER" id="PTHR47926">
    <property type="entry name" value="PENTATRICOPEPTIDE REPEAT-CONTAINING PROTEIN"/>
    <property type="match status" value="1"/>
</dbReference>
<dbReference type="Pfam" id="PF01535">
    <property type="entry name" value="PPR"/>
    <property type="match status" value="2"/>
</dbReference>
<dbReference type="GO" id="GO:0003723">
    <property type="term" value="F:RNA binding"/>
    <property type="evidence" value="ECO:0007669"/>
    <property type="project" value="InterPro"/>
</dbReference>
<name>A0AAD2EDR9_9LAMI</name>
<dbReference type="NCBIfam" id="TIGR00756">
    <property type="entry name" value="PPR"/>
    <property type="match status" value="1"/>
</dbReference>
<dbReference type="AlphaFoldDB" id="A0AAD2EDR9"/>
<evidence type="ECO:0000256" key="1">
    <source>
        <dbReference type="ARBA" id="ARBA00022737"/>
    </source>
</evidence>
<dbReference type="Proteomes" id="UP000834106">
    <property type="component" value="Chromosome 20"/>
</dbReference>
<evidence type="ECO:0000313" key="4">
    <source>
        <dbReference type="Proteomes" id="UP000834106"/>
    </source>
</evidence>
<dbReference type="PROSITE" id="PS51375">
    <property type="entry name" value="PPR"/>
    <property type="match status" value="1"/>
</dbReference>
<keyword evidence="4" id="KW-1185">Reference proteome</keyword>